<accession>A0A445D0Z1</accession>
<protein>
    <submittedName>
        <fullName evidence="1">Uncharacterized protein</fullName>
    </submittedName>
</protein>
<comment type="caution">
    <text evidence="1">The sequence shown here is derived from an EMBL/GenBank/DDBJ whole genome shotgun (WGS) entry which is preliminary data.</text>
</comment>
<organism evidence="1 2">
    <name type="scientific">Arachis hypogaea</name>
    <name type="common">Peanut</name>
    <dbReference type="NCBI Taxonomy" id="3818"/>
    <lineage>
        <taxon>Eukaryota</taxon>
        <taxon>Viridiplantae</taxon>
        <taxon>Streptophyta</taxon>
        <taxon>Embryophyta</taxon>
        <taxon>Tracheophyta</taxon>
        <taxon>Spermatophyta</taxon>
        <taxon>Magnoliopsida</taxon>
        <taxon>eudicotyledons</taxon>
        <taxon>Gunneridae</taxon>
        <taxon>Pentapetalae</taxon>
        <taxon>rosids</taxon>
        <taxon>fabids</taxon>
        <taxon>Fabales</taxon>
        <taxon>Fabaceae</taxon>
        <taxon>Papilionoideae</taxon>
        <taxon>50 kb inversion clade</taxon>
        <taxon>dalbergioids sensu lato</taxon>
        <taxon>Dalbergieae</taxon>
        <taxon>Pterocarpus clade</taxon>
        <taxon>Arachis</taxon>
    </lineage>
</organism>
<name>A0A445D0Z1_ARAHY</name>
<proteinExistence type="predicted"/>
<evidence type="ECO:0000313" key="2">
    <source>
        <dbReference type="Proteomes" id="UP000289738"/>
    </source>
</evidence>
<sequence>MGQDSRSHDQEDLRPLDDIKKAPYVHWETNEGFKHHHLTNRTNRASTRSSKYIGGSVTCMKTKVRLSKSLDRDTTIGETFMYTHTLKENKERFIGHQAADYYTSKHHVIYHF</sequence>
<evidence type="ECO:0000313" key="1">
    <source>
        <dbReference type="EMBL" id="RYR56889.1"/>
    </source>
</evidence>
<dbReference type="AlphaFoldDB" id="A0A445D0Z1"/>
<dbReference type="EMBL" id="SDMP01000005">
    <property type="protein sequence ID" value="RYR56889.1"/>
    <property type="molecule type" value="Genomic_DNA"/>
</dbReference>
<dbReference type="Proteomes" id="UP000289738">
    <property type="component" value="Chromosome A05"/>
</dbReference>
<gene>
    <name evidence="1" type="ORF">Ahy_A05g022617</name>
</gene>
<reference evidence="1 2" key="1">
    <citation type="submission" date="2019-01" db="EMBL/GenBank/DDBJ databases">
        <title>Sequencing of cultivated peanut Arachis hypogaea provides insights into genome evolution and oil improvement.</title>
        <authorList>
            <person name="Chen X."/>
        </authorList>
    </citation>
    <scope>NUCLEOTIDE SEQUENCE [LARGE SCALE GENOMIC DNA]</scope>
    <source>
        <strain evidence="2">cv. Fuhuasheng</strain>
        <tissue evidence="1">Leaves</tissue>
    </source>
</reference>
<keyword evidence="2" id="KW-1185">Reference proteome</keyword>